<dbReference type="eggNOG" id="KOG2246">
    <property type="taxonomic scope" value="Eukaryota"/>
</dbReference>
<evidence type="ECO:0000259" key="1">
    <source>
        <dbReference type="Pfam" id="PF00024"/>
    </source>
</evidence>
<dbReference type="InterPro" id="IPR003609">
    <property type="entry name" value="Pan_app"/>
</dbReference>
<dbReference type="OrthoDB" id="414175at2759"/>
<proteinExistence type="predicted"/>
<name>W3WVW2_PESFW</name>
<evidence type="ECO:0000313" key="2">
    <source>
        <dbReference type="EMBL" id="ETS78013.1"/>
    </source>
</evidence>
<feature type="domain" description="Apple" evidence="1">
    <location>
        <begin position="133"/>
        <end position="166"/>
    </location>
</feature>
<dbReference type="RefSeq" id="XP_007836847.1">
    <property type="nucleotide sequence ID" value="XM_007838656.1"/>
</dbReference>
<evidence type="ECO:0000313" key="3">
    <source>
        <dbReference type="Proteomes" id="UP000030651"/>
    </source>
</evidence>
<reference evidence="3" key="1">
    <citation type="journal article" date="2015" name="BMC Genomics">
        <title>Genomic and transcriptomic analysis of the endophytic fungus Pestalotiopsis fici reveals its lifestyle and high potential for synthesis of natural products.</title>
        <authorList>
            <person name="Wang X."/>
            <person name="Zhang X."/>
            <person name="Liu L."/>
            <person name="Xiang M."/>
            <person name="Wang W."/>
            <person name="Sun X."/>
            <person name="Che Y."/>
            <person name="Guo L."/>
            <person name="Liu G."/>
            <person name="Guo L."/>
            <person name="Wang C."/>
            <person name="Yin W.B."/>
            <person name="Stadler M."/>
            <person name="Zhang X."/>
            <person name="Liu X."/>
        </authorList>
    </citation>
    <scope>NUCLEOTIDE SEQUENCE [LARGE SCALE GENOMIC DNA]</scope>
    <source>
        <strain evidence="3">W106-1 / CGMCC3.15140</strain>
    </source>
</reference>
<sequence>MKSAVARYTAKIDVYEDYTSHTWAGDGILGKALKDVGVGFTQAWPTFHGESPFDMDYNDSVTGPDPSLWCYNAMTWHHVPPSEIRELAEFEDRWNVEHSALLRHSDVFRHLVMPKLRSHLDDWDNLSSDKESSDTLQGCRSACEKQPNCFQFSFRNHTQTCKTSSVVKLGRQQKQRDGDAIEEHITSGWIIDRVEAFAAEMDTYCHGNGWVIT</sequence>
<accession>W3WVW2</accession>
<keyword evidence="3" id="KW-1185">Reference proteome</keyword>
<dbReference type="InParanoid" id="W3WVW2"/>
<dbReference type="HOGENOM" id="CLU_022549_1_1_1"/>
<dbReference type="KEGG" id="pfy:PFICI_10075"/>
<protein>
    <recommendedName>
        <fullName evidence="1">Apple domain-containing protein</fullName>
    </recommendedName>
</protein>
<dbReference type="Gene3D" id="3.50.4.10">
    <property type="entry name" value="Hepatocyte Growth Factor"/>
    <property type="match status" value="1"/>
</dbReference>
<dbReference type="EMBL" id="KI912115">
    <property type="protein sequence ID" value="ETS78013.1"/>
    <property type="molecule type" value="Genomic_DNA"/>
</dbReference>
<gene>
    <name evidence="2" type="ORF">PFICI_10075</name>
</gene>
<dbReference type="OMA" id="HERPNID"/>
<organism evidence="2 3">
    <name type="scientific">Pestalotiopsis fici (strain W106-1 / CGMCC3.15140)</name>
    <dbReference type="NCBI Taxonomy" id="1229662"/>
    <lineage>
        <taxon>Eukaryota</taxon>
        <taxon>Fungi</taxon>
        <taxon>Dikarya</taxon>
        <taxon>Ascomycota</taxon>
        <taxon>Pezizomycotina</taxon>
        <taxon>Sordariomycetes</taxon>
        <taxon>Xylariomycetidae</taxon>
        <taxon>Amphisphaeriales</taxon>
        <taxon>Sporocadaceae</taxon>
        <taxon>Pestalotiopsis</taxon>
    </lineage>
</organism>
<dbReference type="Pfam" id="PF00024">
    <property type="entry name" value="PAN_1"/>
    <property type="match status" value="1"/>
</dbReference>
<dbReference type="Proteomes" id="UP000030651">
    <property type="component" value="Unassembled WGS sequence"/>
</dbReference>
<dbReference type="AlphaFoldDB" id="W3WVW2"/>
<dbReference type="GeneID" id="19275088"/>